<dbReference type="InterPro" id="IPR032710">
    <property type="entry name" value="NTF2-like_dom_sf"/>
</dbReference>
<evidence type="ECO:0000259" key="1">
    <source>
        <dbReference type="Pfam" id="PF13577"/>
    </source>
</evidence>
<dbReference type="Proteomes" id="UP001160625">
    <property type="component" value="Unassembled WGS sequence"/>
</dbReference>
<dbReference type="SUPFAM" id="SSF54427">
    <property type="entry name" value="NTF2-like"/>
    <property type="match status" value="1"/>
</dbReference>
<evidence type="ECO:0000313" key="3">
    <source>
        <dbReference type="Proteomes" id="UP001160625"/>
    </source>
</evidence>
<keyword evidence="3" id="KW-1185">Reference proteome</keyword>
<accession>A0ABT6MWL1</accession>
<reference evidence="2" key="1">
    <citation type="submission" date="2023-04" db="EMBL/GenBank/DDBJ databases">
        <title>Sphingomonas sp. MAHUQ-71 isolated from rice field.</title>
        <authorList>
            <person name="Huq M.A."/>
        </authorList>
    </citation>
    <scope>NUCLEOTIDE SEQUENCE</scope>
    <source>
        <strain evidence="2">MAHUQ-71</strain>
    </source>
</reference>
<dbReference type="Gene3D" id="3.10.450.50">
    <property type="match status" value="1"/>
</dbReference>
<protein>
    <submittedName>
        <fullName evidence="2">Nuclear transport factor 2 family protein</fullName>
    </submittedName>
</protein>
<dbReference type="CDD" id="cd00531">
    <property type="entry name" value="NTF2_like"/>
    <property type="match status" value="1"/>
</dbReference>
<gene>
    <name evidence="2" type="ORF">QGN17_01725</name>
</gene>
<dbReference type="InterPro" id="IPR037401">
    <property type="entry name" value="SnoaL-like"/>
</dbReference>
<comment type="caution">
    <text evidence="2">The sequence shown here is derived from an EMBL/GenBank/DDBJ whole genome shotgun (WGS) entry which is preliminary data.</text>
</comment>
<dbReference type="EMBL" id="JARYGZ010000001">
    <property type="protein sequence ID" value="MDH7637439.1"/>
    <property type="molecule type" value="Genomic_DNA"/>
</dbReference>
<dbReference type="RefSeq" id="WP_281042791.1">
    <property type="nucleotide sequence ID" value="NZ_JARYGZ010000001.1"/>
</dbReference>
<name>A0ABT6MWL1_9SPHN</name>
<dbReference type="Pfam" id="PF13577">
    <property type="entry name" value="SnoaL_4"/>
    <property type="match status" value="1"/>
</dbReference>
<organism evidence="2 3">
    <name type="scientific">Sphingomonas oryzagri</name>
    <dbReference type="NCBI Taxonomy" id="3042314"/>
    <lineage>
        <taxon>Bacteria</taxon>
        <taxon>Pseudomonadati</taxon>
        <taxon>Pseudomonadota</taxon>
        <taxon>Alphaproteobacteria</taxon>
        <taxon>Sphingomonadales</taxon>
        <taxon>Sphingomonadaceae</taxon>
        <taxon>Sphingomonas</taxon>
    </lineage>
</organism>
<evidence type="ECO:0000313" key="2">
    <source>
        <dbReference type="EMBL" id="MDH7637439.1"/>
    </source>
</evidence>
<proteinExistence type="predicted"/>
<sequence>MIDVEDRTTAEVADQLAIRRLLTLYARGIDRCDIETLRAVWWPGATADYGTGPGDALEWSEGVVVALAQMRRTQHFLGNMVVEIDGEAATAETYCRAYHEVDGPDGPFEMEVGGRYLDRLERRGSEWRIAERRYVHDWNRNQPSTARWEGDLYGNLLRVGRRKPDDPYYTGA</sequence>
<feature type="domain" description="SnoaL-like" evidence="1">
    <location>
        <begin position="11"/>
        <end position="133"/>
    </location>
</feature>